<feature type="non-terminal residue" evidence="2">
    <location>
        <position position="134"/>
    </location>
</feature>
<keyword evidence="3" id="KW-1185">Reference proteome</keyword>
<dbReference type="Proteomes" id="UP000747542">
    <property type="component" value="Unassembled WGS sequence"/>
</dbReference>
<proteinExistence type="predicted"/>
<evidence type="ECO:0000313" key="2">
    <source>
        <dbReference type="EMBL" id="KAG7156451.1"/>
    </source>
</evidence>
<name>A0A8J5JFN7_HOMAM</name>
<sequence length="134" mass="14956">MLGRGAPYYQRFQQLLSRLKDTGIAHYWIEGVLAVRRTGQLHFTGHSDNPVNKDHEDNDTQETGSSSRPYQVANIRGNLCLLDTWGGSWRGCGAGLDVVQDQLTRASGAVGRHQNYIWALIMTSASNVLRSRLQ</sequence>
<reference evidence="2" key="1">
    <citation type="journal article" date="2021" name="Sci. Adv.">
        <title>The American lobster genome reveals insights on longevity, neural, and immune adaptations.</title>
        <authorList>
            <person name="Polinski J.M."/>
            <person name="Zimin A.V."/>
            <person name="Clark K.F."/>
            <person name="Kohn A.B."/>
            <person name="Sadowski N."/>
            <person name="Timp W."/>
            <person name="Ptitsyn A."/>
            <person name="Khanna P."/>
            <person name="Romanova D.Y."/>
            <person name="Williams P."/>
            <person name="Greenwood S.J."/>
            <person name="Moroz L.L."/>
            <person name="Walt D.R."/>
            <person name="Bodnar A.G."/>
        </authorList>
    </citation>
    <scope>NUCLEOTIDE SEQUENCE</scope>
    <source>
        <strain evidence="2">GMGI-L3</strain>
    </source>
</reference>
<protein>
    <submittedName>
        <fullName evidence="2">Uncharacterized protein</fullName>
    </submittedName>
</protein>
<evidence type="ECO:0000256" key="1">
    <source>
        <dbReference type="SAM" id="MobiDB-lite"/>
    </source>
</evidence>
<dbReference type="EMBL" id="JAHLQT010039152">
    <property type="protein sequence ID" value="KAG7156451.1"/>
    <property type="molecule type" value="Genomic_DNA"/>
</dbReference>
<comment type="caution">
    <text evidence="2">The sequence shown here is derived from an EMBL/GenBank/DDBJ whole genome shotgun (WGS) entry which is preliminary data.</text>
</comment>
<dbReference type="AlphaFoldDB" id="A0A8J5JFN7"/>
<feature type="region of interest" description="Disordered" evidence="1">
    <location>
        <begin position="44"/>
        <end position="68"/>
    </location>
</feature>
<organism evidence="2 3">
    <name type="scientific">Homarus americanus</name>
    <name type="common">American lobster</name>
    <dbReference type="NCBI Taxonomy" id="6706"/>
    <lineage>
        <taxon>Eukaryota</taxon>
        <taxon>Metazoa</taxon>
        <taxon>Ecdysozoa</taxon>
        <taxon>Arthropoda</taxon>
        <taxon>Crustacea</taxon>
        <taxon>Multicrustacea</taxon>
        <taxon>Malacostraca</taxon>
        <taxon>Eumalacostraca</taxon>
        <taxon>Eucarida</taxon>
        <taxon>Decapoda</taxon>
        <taxon>Pleocyemata</taxon>
        <taxon>Astacidea</taxon>
        <taxon>Nephropoidea</taxon>
        <taxon>Nephropidae</taxon>
        <taxon>Homarus</taxon>
    </lineage>
</organism>
<gene>
    <name evidence="2" type="ORF">Hamer_G026435</name>
</gene>
<accession>A0A8J5JFN7</accession>
<evidence type="ECO:0000313" key="3">
    <source>
        <dbReference type="Proteomes" id="UP000747542"/>
    </source>
</evidence>